<dbReference type="InterPro" id="IPR043146">
    <property type="entry name" value="Penicillin_amidase_N_B-knob"/>
</dbReference>
<organism evidence="6 7">
    <name type="scientific">Nonomuraea typhae</name>
    <dbReference type="NCBI Taxonomy" id="2603600"/>
    <lineage>
        <taxon>Bacteria</taxon>
        <taxon>Bacillati</taxon>
        <taxon>Actinomycetota</taxon>
        <taxon>Actinomycetes</taxon>
        <taxon>Streptosporangiales</taxon>
        <taxon>Streptosporangiaceae</taxon>
        <taxon>Nonomuraea</taxon>
    </lineage>
</organism>
<reference evidence="6 7" key="1">
    <citation type="submission" date="2024-10" db="EMBL/GenBank/DDBJ databases">
        <title>The Natural Products Discovery Center: Release of the First 8490 Sequenced Strains for Exploring Actinobacteria Biosynthetic Diversity.</title>
        <authorList>
            <person name="Kalkreuter E."/>
            <person name="Kautsar S.A."/>
            <person name="Yang D."/>
            <person name="Bader C.D."/>
            <person name="Teijaro C.N."/>
            <person name="Fluegel L."/>
            <person name="Davis C.M."/>
            <person name="Simpson J.R."/>
            <person name="Lauterbach L."/>
            <person name="Steele A.D."/>
            <person name="Gui C."/>
            <person name="Meng S."/>
            <person name="Li G."/>
            <person name="Viehrig K."/>
            <person name="Ye F."/>
            <person name="Su P."/>
            <person name="Kiefer A.F."/>
            <person name="Nichols A."/>
            <person name="Cepeda A.J."/>
            <person name="Yan W."/>
            <person name="Fan B."/>
            <person name="Jiang Y."/>
            <person name="Adhikari A."/>
            <person name="Zheng C.-J."/>
            <person name="Schuster L."/>
            <person name="Cowan T.M."/>
            <person name="Smanski M.J."/>
            <person name="Chevrette M.G."/>
            <person name="De Carvalho L.P.S."/>
            <person name="Shen B."/>
        </authorList>
    </citation>
    <scope>NUCLEOTIDE SEQUENCE [LARGE SCALE GENOMIC DNA]</scope>
    <source>
        <strain evidence="6 7">NPDC050545</strain>
    </source>
</reference>
<gene>
    <name evidence="6" type="ORF">ACIBG2_50700</name>
</gene>
<evidence type="ECO:0000256" key="4">
    <source>
        <dbReference type="ARBA" id="ARBA00023145"/>
    </source>
</evidence>
<comment type="caution">
    <text evidence="6">The sequence shown here is derived from an EMBL/GenBank/DDBJ whole genome shotgun (WGS) entry which is preliminary data.</text>
</comment>
<dbReference type="GO" id="GO:0016787">
    <property type="term" value="F:hydrolase activity"/>
    <property type="evidence" value="ECO:0007669"/>
    <property type="project" value="UniProtKB-KW"/>
</dbReference>
<comment type="similarity">
    <text evidence="1">Belongs to the peptidase S45 family.</text>
</comment>
<proteinExistence type="inferred from homology"/>
<dbReference type="InterPro" id="IPR029055">
    <property type="entry name" value="Ntn_hydrolases_N"/>
</dbReference>
<dbReference type="PANTHER" id="PTHR34218:SF3">
    <property type="entry name" value="ACYL-HOMOSERINE LACTONE ACYLASE PVDQ"/>
    <property type="match status" value="1"/>
</dbReference>
<dbReference type="InterPro" id="IPR043147">
    <property type="entry name" value="Penicillin_amidase_A-knob"/>
</dbReference>
<evidence type="ECO:0000313" key="6">
    <source>
        <dbReference type="EMBL" id="MFI6505728.1"/>
    </source>
</evidence>
<protein>
    <submittedName>
        <fullName evidence="6">Penicillin acylase family protein</fullName>
        <ecNumber evidence="6">3.5.1.-</ecNumber>
    </submittedName>
</protein>
<keyword evidence="2" id="KW-0732">Signal</keyword>
<dbReference type="Pfam" id="PF01804">
    <property type="entry name" value="Penicil_amidase"/>
    <property type="match status" value="1"/>
</dbReference>
<dbReference type="Gene3D" id="2.30.120.10">
    <property type="match status" value="1"/>
</dbReference>
<evidence type="ECO:0000313" key="7">
    <source>
        <dbReference type="Proteomes" id="UP001612741"/>
    </source>
</evidence>
<evidence type="ECO:0000256" key="5">
    <source>
        <dbReference type="SAM" id="MobiDB-lite"/>
    </source>
</evidence>
<evidence type="ECO:0000256" key="1">
    <source>
        <dbReference type="ARBA" id="ARBA00006586"/>
    </source>
</evidence>
<dbReference type="Gene3D" id="1.10.1400.10">
    <property type="match status" value="1"/>
</dbReference>
<dbReference type="Gene3D" id="3.60.20.10">
    <property type="entry name" value="Glutamine Phosphoribosylpyrophosphate, subunit 1, domain 1"/>
    <property type="match status" value="1"/>
</dbReference>
<dbReference type="RefSeq" id="WP_397092062.1">
    <property type="nucleotide sequence ID" value="NZ_JBITGY010000022.1"/>
</dbReference>
<dbReference type="Proteomes" id="UP001612741">
    <property type="component" value="Unassembled WGS sequence"/>
</dbReference>
<dbReference type="InterPro" id="IPR023343">
    <property type="entry name" value="Penicillin_amidase_dom1"/>
</dbReference>
<sequence length="753" mass="80542">MPEGIFLGLFSVRKVTLGTVLVALVLGGTSAPAAARDGVPHIVADDEAGLGRGIGYAQAEDRLCELGMIFLGVRGELARHLGAGAAGENLASDVAARDLIDRGVVEKIVAQAPPVGPSAKVRALVRGYVSGYNRYLAEGGTSGCAAWLVPIREIDIYRYMYQGGTDGLNRGLAGIVAATPPNRPRQPPATPAPPPDRGSNAIVTGPEATRGGGGLLLANPHVPWRGPASFWQARLTIPGTMDLDGVQMIGAPITATGYTRHTAWTGTVASTVTYSLFELKLAPGDPTSYLVDGKPERMTERRVTMDVLGTPVTRSVWHTRYGPVLTSMSVNAWLGGQQRRELPWTTERAYALADANAQTMRGPNAVAEFGTARTVEDIRRALRDNGGASTFNELAVDRDGGTLLAGYQGVPHVTDQHARRCNTELGRTLWDGHRLPVLDGSLTRCALGSDEDSLVPGTFGNHRMPVRTAEDYLTNSNGSLWLSNRERPLTGLPRIFGDEGRAQTARSRMGLDLIRKRLDGRDGYGPAGFTVGSAWRLALGNRSMTGELAAADTAAMCRSFPGGRAKTSAGATVDVRRACDAVAAWDRRNDTTSRGALLFDRFWARVTKSGVDPWRTPFDPADPIGTPNTLDTADARIRTAFADAAASLDSPGAPLGEHQYVVHDNQRIPIHGGPDTSGVYNLIHTTKNPETGHPAVADGTTFLMAVRFSGKRCPEVRTLLASGQSDQDPGQTRMFSEKRWLPGRLCDVDQARH</sequence>
<feature type="compositionally biased region" description="Pro residues" evidence="5">
    <location>
        <begin position="181"/>
        <end position="196"/>
    </location>
</feature>
<accession>A0ABW7ZE63</accession>
<keyword evidence="4" id="KW-0865">Zymogen</keyword>
<keyword evidence="3 6" id="KW-0378">Hydrolase</keyword>
<name>A0ABW7ZE63_9ACTN</name>
<dbReference type="EMBL" id="JBITGY010000022">
    <property type="protein sequence ID" value="MFI6505728.1"/>
    <property type="molecule type" value="Genomic_DNA"/>
</dbReference>
<dbReference type="PANTHER" id="PTHR34218">
    <property type="entry name" value="PEPTIDASE S45 PENICILLIN AMIDASE"/>
    <property type="match status" value="1"/>
</dbReference>
<evidence type="ECO:0000256" key="3">
    <source>
        <dbReference type="ARBA" id="ARBA00022801"/>
    </source>
</evidence>
<dbReference type="SUPFAM" id="SSF56235">
    <property type="entry name" value="N-terminal nucleophile aminohydrolases (Ntn hydrolases)"/>
    <property type="match status" value="1"/>
</dbReference>
<keyword evidence="7" id="KW-1185">Reference proteome</keyword>
<dbReference type="InterPro" id="IPR002692">
    <property type="entry name" value="S45"/>
</dbReference>
<dbReference type="EC" id="3.5.1.-" evidence="6"/>
<evidence type="ECO:0000256" key="2">
    <source>
        <dbReference type="ARBA" id="ARBA00022729"/>
    </source>
</evidence>
<dbReference type="Gene3D" id="1.10.439.10">
    <property type="entry name" value="Penicillin Amidohydrolase, domain 1"/>
    <property type="match status" value="1"/>
</dbReference>
<feature type="region of interest" description="Disordered" evidence="5">
    <location>
        <begin position="176"/>
        <end position="210"/>
    </location>
</feature>